<accession>A0ABU1MAN2</accession>
<dbReference type="InterPro" id="IPR016215">
    <property type="entry name" value="NTA_MOA"/>
</dbReference>
<organism evidence="8 9">
    <name type="scientific">Brucella pseudogrignonensis</name>
    <dbReference type="NCBI Taxonomy" id="419475"/>
    <lineage>
        <taxon>Bacteria</taxon>
        <taxon>Pseudomonadati</taxon>
        <taxon>Pseudomonadota</taxon>
        <taxon>Alphaproteobacteria</taxon>
        <taxon>Hyphomicrobiales</taxon>
        <taxon>Brucellaceae</taxon>
        <taxon>Brucella/Ochrobactrum group</taxon>
        <taxon>Brucella</taxon>
    </lineage>
</organism>
<dbReference type="InterPro" id="IPR051260">
    <property type="entry name" value="Diverse_substr_monoxygenases"/>
</dbReference>
<evidence type="ECO:0000256" key="4">
    <source>
        <dbReference type="ARBA" id="ARBA00023033"/>
    </source>
</evidence>
<dbReference type="EMBL" id="JAVDQT010000004">
    <property type="protein sequence ID" value="MDR6433079.1"/>
    <property type="molecule type" value="Genomic_DNA"/>
</dbReference>
<dbReference type="RefSeq" id="WP_310013548.1">
    <property type="nucleotide sequence ID" value="NZ_JAVDQT010000004.1"/>
</dbReference>
<dbReference type="SUPFAM" id="SSF51679">
    <property type="entry name" value="Bacterial luciferase-like"/>
    <property type="match status" value="1"/>
</dbReference>
<evidence type="ECO:0000259" key="7">
    <source>
        <dbReference type="Pfam" id="PF00296"/>
    </source>
</evidence>
<evidence type="ECO:0000256" key="1">
    <source>
        <dbReference type="ARBA" id="ARBA00022630"/>
    </source>
</evidence>
<dbReference type="GO" id="GO:0004497">
    <property type="term" value="F:monooxygenase activity"/>
    <property type="evidence" value="ECO:0007669"/>
    <property type="project" value="UniProtKB-KW"/>
</dbReference>
<evidence type="ECO:0000313" key="9">
    <source>
        <dbReference type="Proteomes" id="UP001184614"/>
    </source>
</evidence>
<sequence length="435" mass="48164">MTARKKLHIGMSLAPTWLSNDGWRHENSDIEGVFGSDFYVDIAQRAEAAKLDFVFRPDNLFLNSQIMETTPGFASLDATVLMAALARETSKIGLLTTVSTTFMPPYVVARQVLSLHHLSKGRAGWNIVTALDGNVNFGLDEMPTSDERYARAAEFTQIVKELWQSFPGSALQRDRATGHYADPSQIKPIDHEGDFFKVKGPLNIPSLEEVPIPLFQAGASPAGRNFAASVANGIFSATPDIEAAISLRNDLRSLAETHGRKADDVRLLPGLSLYLAASRAEAWELFHDTHKRGDRTRKITYIRDMTGLDLTDWPEDRPISPSDLPPPPEKTRSKTHAGLLQRLLLKETLYINDLLRRPEVISAAHWQVIGTVDDAVEEIQKWSDARAIDGFITAPGGSTSSMHLALDELMPRLSEVGLLRTEYAGETFAQHILQD</sequence>
<evidence type="ECO:0000256" key="5">
    <source>
        <dbReference type="ARBA" id="ARBA00033748"/>
    </source>
</evidence>
<dbReference type="Pfam" id="PF00296">
    <property type="entry name" value="Bac_luciferase"/>
    <property type="match status" value="1"/>
</dbReference>
<dbReference type="PANTHER" id="PTHR30011">
    <property type="entry name" value="ALKANESULFONATE MONOOXYGENASE-RELATED"/>
    <property type="match status" value="1"/>
</dbReference>
<dbReference type="PIRSF" id="PIRSF000337">
    <property type="entry name" value="NTA_MOA"/>
    <property type="match status" value="1"/>
</dbReference>
<evidence type="ECO:0000256" key="2">
    <source>
        <dbReference type="ARBA" id="ARBA00022643"/>
    </source>
</evidence>
<proteinExistence type="inferred from homology"/>
<feature type="domain" description="Luciferase-like" evidence="7">
    <location>
        <begin position="36"/>
        <end position="294"/>
    </location>
</feature>
<evidence type="ECO:0000256" key="6">
    <source>
        <dbReference type="SAM" id="MobiDB-lite"/>
    </source>
</evidence>
<keyword evidence="1" id="KW-0285">Flavoprotein</keyword>
<comment type="similarity">
    <text evidence="5">Belongs to the NtaA/SnaA/DszA monooxygenase family.</text>
</comment>
<reference evidence="8 9" key="1">
    <citation type="submission" date="2023-07" db="EMBL/GenBank/DDBJ databases">
        <title>Sorghum-associated microbial communities from plants grown in Nebraska, USA.</title>
        <authorList>
            <person name="Schachtman D."/>
        </authorList>
    </citation>
    <scope>NUCLEOTIDE SEQUENCE [LARGE SCALE GENOMIC DNA]</scope>
    <source>
        <strain evidence="8 9">DS1730</strain>
    </source>
</reference>
<comment type="caution">
    <text evidence="8">The sequence shown here is derived from an EMBL/GenBank/DDBJ whole genome shotgun (WGS) entry which is preliminary data.</text>
</comment>
<keyword evidence="2" id="KW-0288">FMN</keyword>
<gene>
    <name evidence="8" type="ORF">J2782_002825</name>
</gene>
<evidence type="ECO:0000256" key="3">
    <source>
        <dbReference type="ARBA" id="ARBA00023002"/>
    </source>
</evidence>
<protein>
    <submittedName>
        <fullName evidence="8">FMN-dependent oxidoreductase (Nitrilotriacetate monooxygenase family)</fullName>
    </submittedName>
</protein>
<evidence type="ECO:0000313" key="8">
    <source>
        <dbReference type="EMBL" id="MDR6433079.1"/>
    </source>
</evidence>
<keyword evidence="4 8" id="KW-0503">Monooxygenase</keyword>
<dbReference type="InterPro" id="IPR011251">
    <property type="entry name" value="Luciferase-like_dom"/>
</dbReference>
<dbReference type="InterPro" id="IPR036661">
    <property type="entry name" value="Luciferase-like_sf"/>
</dbReference>
<keyword evidence="3" id="KW-0560">Oxidoreductase</keyword>
<keyword evidence="9" id="KW-1185">Reference proteome</keyword>
<dbReference type="Gene3D" id="3.20.20.30">
    <property type="entry name" value="Luciferase-like domain"/>
    <property type="match status" value="1"/>
</dbReference>
<dbReference type="Proteomes" id="UP001184614">
    <property type="component" value="Unassembled WGS sequence"/>
</dbReference>
<dbReference type="PANTHER" id="PTHR30011:SF16">
    <property type="entry name" value="C2H2 FINGER DOMAIN TRANSCRIPTION FACTOR (EUROFUNG)-RELATED"/>
    <property type="match status" value="1"/>
</dbReference>
<feature type="region of interest" description="Disordered" evidence="6">
    <location>
        <begin position="312"/>
        <end position="333"/>
    </location>
</feature>
<dbReference type="NCBIfam" id="TIGR03860">
    <property type="entry name" value="FMN_nitrolo"/>
    <property type="match status" value="1"/>
</dbReference>
<name>A0ABU1MAN2_9HYPH</name>